<comment type="subcellular location">
    <subcellularLocation>
        <location evidence="1">Cell membrane</location>
        <topology evidence="1">Multi-pass membrane protein</topology>
    </subcellularLocation>
</comment>
<evidence type="ECO:0000256" key="6">
    <source>
        <dbReference type="ARBA" id="ARBA00023136"/>
    </source>
</evidence>
<dbReference type="InterPro" id="IPR036938">
    <property type="entry name" value="PAP2/HPO_sf"/>
</dbReference>
<evidence type="ECO:0000259" key="8">
    <source>
        <dbReference type="SMART" id="SM00014"/>
    </source>
</evidence>
<keyword evidence="6 7" id="KW-0472">Membrane</keyword>
<protein>
    <submittedName>
        <fullName evidence="9">Undecaprenyl-diphosphatase</fullName>
    </submittedName>
</protein>
<dbReference type="OrthoDB" id="5289372at2"/>
<dbReference type="CDD" id="cd03392">
    <property type="entry name" value="PAP2_like_2"/>
    <property type="match status" value="1"/>
</dbReference>
<evidence type="ECO:0000256" key="1">
    <source>
        <dbReference type="ARBA" id="ARBA00004651"/>
    </source>
</evidence>
<evidence type="ECO:0000256" key="7">
    <source>
        <dbReference type="SAM" id="Phobius"/>
    </source>
</evidence>
<feature type="transmembrane region" description="Helical" evidence="7">
    <location>
        <begin position="73"/>
        <end position="90"/>
    </location>
</feature>
<evidence type="ECO:0000256" key="4">
    <source>
        <dbReference type="ARBA" id="ARBA00022801"/>
    </source>
</evidence>
<feature type="transmembrane region" description="Helical" evidence="7">
    <location>
        <begin position="135"/>
        <end position="156"/>
    </location>
</feature>
<dbReference type="Proteomes" id="UP000198680">
    <property type="component" value="Unassembled WGS sequence"/>
</dbReference>
<dbReference type="STRING" id="1137991.SAMN05660642_04660"/>
<dbReference type="Pfam" id="PF01569">
    <property type="entry name" value="PAP2"/>
    <property type="match status" value="1"/>
</dbReference>
<dbReference type="RefSeq" id="WP_091223894.1">
    <property type="nucleotide sequence ID" value="NZ_FNHE01000017.1"/>
</dbReference>
<dbReference type="PANTHER" id="PTHR14969">
    <property type="entry name" value="SPHINGOSINE-1-PHOSPHATE PHOSPHOHYDROLASE"/>
    <property type="match status" value="1"/>
</dbReference>
<organism evidence="9 10">
    <name type="scientific">Geodermatophilus siccatus</name>
    <dbReference type="NCBI Taxonomy" id="1137991"/>
    <lineage>
        <taxon>Bacteria</taxon>
        <taxon>Bacillati</taxon>
        <taxon>Actinomycetota</taxon>
        <taxon>Actinomycetes</taxon>
        <taxon>Geodermatophilales</taxon>
        <taxon>Geodermatophilaceae</taxon>
        <taxon>Geodermatophilus</taxon>
    </lineage>
</organism>
<keyword evidence="10" id="KW-1185">Reference proteome</keyword>
<proteinExistence type="predicted"/>
<accession>A0A1H0AQG6</accession>
<dbReference type="SMART" id="SM00014">
    <property type="entry name" value="acidPPc"/>
    <property type="match status" value="1"/>
</dbReference>
<sequence length="234" mass="24853">MDVVQRDPRRTTVRRSLAATGAGIVVLLALGLGVLAGWAPQVRLDDAVSRALYAGDDRSVATEVLLEVLTTPGVAWFRVVLSLPVLFWLGTRRAWRTAGWVVAANVLVGPVTALLKEAFGRVRPAFENGGAGYDTLSFPSGHSSGIATLVTIALVLAWPRLTTRQRRLALAAGLALVVLVGLTRMWLGVHFLSDVVGGWALGVAWTLLVALVFDALPGGRGALPPRENHERTGA</sequence>
<dbReference type="InterPro" id="IPR000326">
    <property type="entry name" value="PAP2/HPO"/>
</dbReference>
<evidence type="ECO:0000256" key="3">
    <source>
        <dbReference type="ARBA" id="ARBA00022692"/>
    </source>
</evidence>
<dbReference type="GO" id="GO:0005886">
    <property type="term" value="C:plasma membrane"/>
    <property type="evidence" value="ECO:0007669"/>
    <property type="project" value="UniProtKB-SubCell"/>
</dbReference>
<gene>
    <name evidence="9" type="ORF">SAMN05660642_04660</name>
</gene>
<name>A0A1H0AQG6_9ACTN</name>
<feature type="transmembrane region" description="Helical" evidence="7">
    <location>
        <begin position="97"/>
        <end position="115"/>
    </location>
</feature>
<dbReference type="SUPFAM" id="SSF48317">
    <property type="entry name" value="Acid phosphatase/Vanadium-dependent haloperoxidase"/>
    <property type="match status" value="1"/>
</dbReference>
<dbReference type="AlphaFoldDB" id="A0A1H0AQG6"/>
<feature type="transmembrane region" description="Helical" evidence="7">
    <location>
        <begin position="199"/>
        <end position="216"/>
    </location>
</feature>
<evidence type="ECO:0000256" key="2">
    <source>
        <dbReference type="ARBA" id="ARBA00022475"/>
    </source>
</evidence>
<keyword evidence="3 7" id="KW-0812">Transmembrane</keyword>
<dbReference type="EMBL" id="FNHE01000017">
    <property type="protein sequence ID" value="SDN35782.1"/>
    <property type="molecule type" value="Genomic_DNA"/>
</dbReference>
<evidence type="ECO:0000313" key="10">
    <source>
        <dbReference type="Proteomes" id="UP000198680"/>
    </source>
</evidence>
<keyword evidence="4" id="KW-0378">Hydrolase</keyword>
<feature type="transmembrane region" description="Helical" evidence="7">
    <location>
        <begin position="168"/>
        <end position="187"/>
    </location>
</feature>
<keyword evidence="5 7" id="KW-1133">Transmembrane helix</keyword>
<dbReference type="PANTHER" id="PTHR14969:SF62">
    <property type="entry name" value="DECAPRENYLPHOSPHORYL-5-PHOSPHORIBOSE PHOSPHATASE RV3807C-RELATED"/>
    <property type="match status" value="1"/>
</dbReference>
<keyword evidence="2" id="KW-1003">Cell membrane</keyword>
<dbReference type="Gene3D" id="1.20.144.10">
    <property type="entry name" value="Phosphatidic acid phosphatase type 2/haloperoxidase"/>
    <property type="match status" value="1"/>
</dbReference>
<feature type="domain" description="Phosphatidic acid phosphatase type 2/haloperoxidase" evidence="8">
    <location>
        <begin position="98"/>
        <end position="210"/>
    </location>
</feature>
<dbReference type="GO" id="GO:0016787">
    <property type="term" value="F:hydrolase activity"/>
    <property type="evidence" value="ECO:0007669"/>
    <property type="project" value="UniProtKB-KW"/>
</dbReference>
<feature type="transmembrane region" description="Helical" evidence="7">
    <location>
        <begin position="16"/>
        <end position="39"/>
    </location>
</feature>
<evidence type="ECO:0000256" key="5">
    <source>
        <dbReference type="ARBA" id="ARBA00022989"/>
    </source>
</evidence>
<reference evidence="10" key="1">
    <citation type="submission" date="2016-10" db="EMBL/GenBank/DDBJ databases">
        <authorList>
            <person name="Varghese N."/>
            <person name="Submissions S."/>
        </authorList>
    </citation>
    <scope>NUCLEOTIDE SEQUENCE [LARGE SCALE GENOMIC DNA]</scope>
    <source>
        <strain evidence="10">DSM 45419</strain>
    </source>
</reference>
<evidence type="ECO:0000313" key="9">
    <source>
        <dbReference type="EMBL" id="SDN35782.1"/>
    </source>
</evidence>